<sequence>MTLDVQTSLDMGSARKILNLPTPTNPGDAVPKSYVDSAVEGLSWKDSVRVAAQVNVTVASPGASIDGIAMVANDRVLLGNQTSTPEKGIYIWNGAAVPMTRALDASTSDELENAVVGVEEGTSVGTTYRQTTVNFVLGTGSPVFTTFGTSAPAASEATAGIAEIATQPEVDALTDDARFITPLKLANWSGRSKKFSQVIGDAAATSITVTHNLNSRDVHTEVYRNSGNYDSVMVETRRTSVNAVTLVFDNAPALNSFVVVVRA</sequence>
<reference evidence="2" key="1">
    <citation type="submission" date="2016-10" db="EMBL/GenBank/DDBJ databases">
        <authorList>
            <person name="Varghese N."/>
            <person name="Submissions S."/>
        </authorList>
    </citation>
    <scope>NUCLEOTIDE SEQUENCE [LARGE SCALE GENOMIC DNA]</scope>
    <source>
        <strain evidence="2">DSM 12111</strain>
    </source>
</reference>
<dbReference type="Proteomes" id="UP000242849">
    <property type="component" value="Unassembled WGS sequence"/>
</dbReference>
<organism evidence="1 2">
    <name type="scientific">Pseudomonas anguilliseptica</name>
    <dbReference type="NCBI Taxonomy" id="53406"/>
    <lineage>
        <taxon>Bacteria</taxon>
        <taxon>Pseudomonadati</taxon>
        <taxon>Pseudomonadota</taxon>
        <taxon>Gammaproteobacteria</taxon>
        <taxon>Pseudomonadales</taxon>
        <taxon>Pseudomonadaceae</taxon>
        <taxon>Pseudomonas</taxon>
    </lineage>
</organism>
<dbReference type="EMBL" id="FNSC01000001">
    <property type="protein sequence ID" value="SED99343.1"/>
    <property type="molecule type" value="Genomic_DNA"/>
</dbReference>
<dbReference type="STRING" id="53406.SAMN05421553_3799"/>
<name>A0A1H5F7S4_PSEAG</name>
<dbReference type="OrthoDB" id="7058362at2"/>
<proteinExistence type="predicted"/>
<dbReference type="RefSeq" id="WP_090385773.1">
    <property type="nucleotide sequence ID" value="NZ_FNSC01000001.1"/>
</dbReference>
<accession>A0A1H5F7S4</accession>
<evidence type="ECO:0000313" key="1">
    <source>
        <dbReference type="EMBL" id="SED99343.1"/>
    </source>
</evidence>
<evidence type="ECO:0000313" key="2">
    <source>
        <dbReference type="Proteomes" id="UP000242849"/>
    </source>
</evidence>
<gene>
    <name evidence="1" type="ORF">SAMN05421553_3799</name>
</gene>
<keyword evidence="2" id="KW-1185">Reference proteome</keyword>
<protein>
    <submittedName>
        <fullName evidence="1">Uncharacterized protein</fullName>
    </submittedName>
</protein>
<dbReference type="AlphaFoldDB" id="A0A1H5F7S4"/>